<evidence type="ECO:0000256" key="2">
    <source>
        <dbReference type="ARBA" id="ARBA00001089"/>
    </source>
</evidence>
<evidence type="ECO:0000256" key="1">
    <source>
        <dbReference type="ARBA" id="ARBA00001049"/>
    </source>
</evidence>
<dbReference type="MEROPS" id="T03.025"/>
<dbReference type="KEGG" id="sus:Acid_3929"/>
<comment type="similarity">
    <text evidence="6">Belongs to the gamma-glutamyltransferase family.</text>
</comment>
<feature type="active site" description="Nucleophile" evidence="4">
    <location>
        <position position="389"/>
    </location>
</feature>
<comment type="catalytic activity">
    <reaction evidence="2 6">
        <text>glutathione + H2O = L-cysteinylglycine + L-glutamate</text>
        <dbReference type="Rhea" id="RHEA:28807"/>
        <dbReference type="ChEBI" id="CHEBI:15377"/>
        <dbReference type="ChEBI" id="CHEBI:29985"/>
        <dbReference type="ChEBI" id="CHEBI:57925"/>
        <dbReference type="ChEBI" id="CHEBI:61694"/>
        <dbReference type="EC" id="3.4.19.13"/>
    </reaction>
</comment>
<dbReference type="NCBIfam" id="TIGR00066">
    <property type="entry name" value="g_glut_trans"/>
    <property type="match status" value="1"/>
</dbReference>
<dbReference type="InterPro" id="IPR052896">
    <property type="entry name" value="GGT-like_enzyme"/>
</dbReference>
<reference evidence="9" key="1">
    <citation type="submission" date="2006-10" db="EMBL/GenBank/DDBJ databases">
        <title>Complete sequence of Solibacter usitatus Ellin6076.</title>
        <authorList>
            <consortium name="US DOE Joint Genome Institute"/>
            <person name="Copeland A."/>
            <person name="Lucas S."/>
            <person name="Lapidus A."/>
            <person name="Barry K."/>
            <person name="Detter J.C."/>
            <person name="Glavina del Rio T."/>
            <person name="Hammon N."/>
            <person name="Israni S."/>
            <person name="Dalin E."/>
            <person name="Tice H."/>
            <person name="Pitluck S."/>
            <person name="Thompson L.S."/>
            <person name="Brettin T."/>
            <person name="Bruce D."/>
            <person name="Han C."/>
            <person name="Tapia R."/>
            <person name="Gilna P."/>
            <person name="Schmutz J."/>
            <person name="Larimer F."/>
            <person name="Land M."/>
            <person name="Hauser L."/>
            <person name="Kyrpides N."/>
            <person name="Mikhailova N."/>
            <person name="Janssen P.H."/>
            <person name="Kuske C.R."/>
            <person name="Richardson P."/>
        </authorList>
    </citation>
    <scope>NUCLEOTIDE SEQUENCE</scope>
    <source>
        <strain evidence="9">Ellin6076</strain>
    </source>
</reference>
<evidence type="ECO:0000313" key="9">
    <source>
        <dbReference type="EMBL" id="ABJ84896.1"/>
    </source>
</evidence>
<protein>
    <recommendedName>
        <fullName evidence="6">Glutathione hydrolase proenzyme</fullName>
        <ecNumber evidence="6">2.3.2.2</ecNumber>
        <ecNumber evidence="6">3.4.19.13</ecNumber>
    </recommendedName>
    <component>
        <recommendedName>
            <fullName evidence="6">Glutathione hydrolase large chain</fullName>
        </recommendedName>
    </component>
    <component>
        <recommendedName>
            <fullName evidence="6">Glutathione hydrolase small chain</fullName>
        </recommendedName>
    </component>
</protein>
<dbReference type="EC" id="2.3.2.2" evidence="6"/>
<dbReference type="InParanoid" id="Q01ZL9"/>
<dbReference type="InterPro" id="IPR043138">
    <property type="entry name" value="GGT_lsub"/>
</dbReference>
<dbReference type="Gene3D" id="3.60.20.40">
    <property type="match status" value="1"/>
</dbReference>
<dbReference type="AlphaFoldDB" id="Q01ZL9"/>
<keyword evidence="6 9" id="KW-0012">Acyltransferase</keyword>
<keyword evidence="6" id="KW-0865">Zymogen</keyword>
<name>Q01ZL9_SOLUE</name>
<dbReference type="EC" id="3.4.19.13" evidence="6"/>
<dbReference type="UniPathway" id="UPA00204"/>
<dbReference type="GO" id="GO:0006750">
    <property type="term" value="P:glutathione biosynthetic process"/>
    <property type="evidence" value="ECO:0007669"/>
    <property type="project" value="UniProtKB-KW"/>
</dbReference>
<keyword evidence="6" id="KW-0378">Hydrolase</keyword>
<dbReference type="HOGENOM" id="CLU_014813_3_2_0"/>
<evidence type="ECO:0000256" key="4">
    <source>
        <dbReference type="PIRSR" id="PIRSR600101-1"/>
    </source>
</evidence>
<evidence type="ECO:0000256" key="8">
    <source>
        <dbReference type="SAM" id="SignalP"/>
    </source>
</evidence>
<feature type="region of interest" description="Disordered" evidence="7">
    <location>
        <begin position="19"/>
        <end position="41"/>
    </location>
</feature>
<proteinExistence type="inferred from homology"/>
<evidence type="ECO:0000256" key="5">
    <source>
        <dbReference type="PIRSR" id="PIRSR600101-2"/>
    </source>
</evidence>
<dbReference type="Pfam" id="PF01019">
    <property type="entry name" value="G_glu_transpept"/>
    <property type="match status" value="1"/>
</dbReference>
<dbReference type="EMBL" id="CP000473">
    <property type="protein sequence ID" value="ABJ84896.1"/>
    <property type="molecule type" value="Genomic_DNA"/>
</dbReference>
<dbReference type="PANTHER" id="PTHR43881">
    <property type="entry name" value="GAMMA-GLUTAMYLTRANSPEPTIDASE (AFU_ORTHOLOGUE AFUA_4G13580)"/>
    <property type="match status" value="1"/>
</dbReference>
<dbReference type="PRINTS" id="PR01210">
    <property type="entry name" value="GGTRANSPTASE"/>
</dbReference>
<comment type="pathway">
    <text evidence="6">Sulfur metabolism; glutathione metabolism.</text>
</comment>
<evidence type="ECO:0000256" key="6">
    <source>
        <dbReference type="RuleBase" id="RU368036"/>
    </source>
</evidence>
<feature type="signal peptide" evidence="8">
    <location>
        <begin position="1"/>
        <end position="18"/>
    </location>
</feature>
<dbReference type="PANTHER" id="PTHR43881:SF1">
    <property type="entry name" value="GAMMA-GLUTAMYLTRANSPEPTIDASE (AFU_ORTHOLOGUE AFUA_4G13580)"/>
    <property type="match status" value="1"/>
</dbReference>
<dbReference type="InterPro" id="IPR029055">
    <property type="entry name" value="Ntn_hydrolases_N"/>
</dbReference>
<keyword evidence="8" id="KW-0732">Signal</keyword>
<comment type="catalytic activity">
    <reaction evidence="1 6">
        <text>an S-substituted glutathione + H2O = an S-substituted L-cysteinylglycine + L-glutamate</text>
        <dbReference type="Rhea" id="RHEA:59468"/>
        <dbReference type="ChEBI" id="CHEBI:15377"/>
        <dbReference type="ChEBI" id="CHEBI:29985"/>
        <dbReference type="ChEBI" id="CHEBI:90779"/>
        <dbReference type="ChEBI" id="CHEBI:143103"/>
        <dbReference type="EC" id="3.4.19.13"/>
    </reaction>
</comment>
<comment type="PTM">
    <text evidence="6">Cleaved by autocatalysis into a large and a small subunit.</text>
</comment>
<evidence type="ECO:0000256" key="3">
    <source>
        <dbReference type="ARBA" id="ARBA00047417"/>
    </source>
</evidence>
<dbReference type="STRING" id="234267.Acid_3929"/>
<keyword evidence="6" id="KW-0317">Glutathione biosynthesis</keyword>
<feature type="chain" id="PRO_5004163542" description="Glutathione hydrolase proenzyme" evidence="8">
    <location>
        <begin position="19"/>
        <end position="580"/>
    </location>
</feature>
<comment type="catalytic activity">
    <reaction evidence="3 6">
        <text>an N-terminal (5-L-glutamyl)-[peptide] + an alpha-amino acid = 5-L-glutamyl amino acid + an N-terminal L-alpha-aminoacyl-[peptide]</text>
        <dbReference type="Rhea" id="RHEA:23904"/>
        <dbReference type="Rhea" id="RHEA-COMP:9780"/>
        <dbReference type="Rhea" id="RHEA-COMP:9795"/>
        <dbReference type="ChEBI" id="CHEBI:77644"/>
        <dbReference type="ChEBI" id="CHEBI:78597"/>
        <dbReference type="ChEBI" id="CHEBI:78599"/>
        <dbReference type="ChEBI" id="CHEBI:78608"/>
        <dbReference type="EC" id="2.3.2.2"/>
    </reaction>
</comment>
<comment type="subunit">
    <text evidence="6">This enzyme consists of two polypeptide chains, which are synthesized in precursor form from a single polypeptide.</text>
</comment>
<dbReference type="InterPro" id="IPR043137">
    <property type="entry name" value="GGT_ssub_C"/>
</dbReference>
<keyword evidence="6 9" id="KW-0808">Transferase</keyword>
<gene>
    <name evidence="9" type="ordered locus">Acid_3929</name>
</gene>
<accession>Q01ZL9</accession>
<dbReference type="OrthoDB" id="9781342at2"/>
<feature type="region of interest" description="Disordered" evidence="7">
    <location>
        <begin position="558"/>
        <end position="580"/>
    </location>
</feature>
<dbReference type="GO" id="GO:0006751">
    <property type="term" value="P:glutathione catabolic process"/>
    <property type="evidence" value="ECO:0007669"/>
    <property type="project" value="UniProtKB-UniRule"/>
</dbReference>
<evidence type="ECO:0000256" key="7">
    <source>
        <dbReference type="SAM" id="MobiDB-lite"/>
    </source>
</evidence>
<dbReference type="Gene3D" id="1.10.246.130">
    <property type="match status" value="1"/>
</dbReference>
<dbReference type="SUPFAM" id="SSF56235">
    <property type="entry name" value="N-terminal nucleophile aminohydrolases (Ntn hydrolases)"/>
    <property type="match status" value="1"/>
</dbReference>
<dbReference type="GO" id="GO:0103068">
    <property type="term" value="F:leukotriene C4 gamma-glutamyl transferase activity"/>
    <property type="evidence" value="ECO:0007669"/>
    <property type="project" value="UniProtKB-EC"/>
</dbReference>
<dbReference type="GO" id="GO:0036374">
    <property type="term" value="F:glutathione hydrolase activity"/>
    <property type="evidence" value="ECO:0007669"/>
    <property type="project" value="UniProtKB-UniRule"/>
</dbReference>
<dbReference type="InterPro" id="IPR000101">
    <property type="entry name" value="GGT_peptidase"/>
</dbReference>
<dbReference type="eggNOG" id="COG0405">
    <property type="taxonomic scope" value="Bacteria"/>
</dbReference>
<organism evidence="9">
    <name type="scientific">Solibacter usitatus (strain Ellin6076)</name>
    <dbReference type="NCBI Taxonomy" id="234267"/>
    <lineage>
        <taxon>Bacteria</taxon>
        <taxon>Pseudomonadati</taxon>
        <taxon>Acidobacteriota</taxon>
        <taxon>Terriglobia</taxon>
        <taxon>Bryobacterales</taxon>
        <taxon>Solibacteraceae</taxon>
        <taxon>Candidatus Solibacter</taxon>
    </lineage>
</organism>
<sequence length="580" mass="62111" precursor="true">MKLLLLAMAIACVISAQDDGPATPTRTSGGTPAAAPPPAREQARSMIVTQYGIVAASQFLASQAGAKMLEQGGNAIDAAIAANAVLGLTQPYVNGMGGDLFAIVYEAKTGKVYGLNSSGWTPKALTIDYLKSKGIDKIDRTGVHTITVPGCVAGWDALRKRFGTKPFSELLASAIFYAENGFPLPEFGARSWISQPLLKQPGYAQTYLPGGKRPQLGDVFKNPALGESLRQVAAKGRDGYYKGKMAENLVSFLREQGGAHTLQDFSEFEPEWVEPISTTYRGWDVFELPPNGQGVAALSMLNIMENFPLKDYGHNSAAALHVMIEAKKLAYADMARYVGDPRFGPVPVKEMLSKDLAKQRAGLISMEKASCKVLPSEIRQELDAHGHETIYMSAIDKEGNIVSLIQSNYAGYGTGMVAPGAGFSFHNRGAGFDMEPGKPNSLAGRKRPLHTIIPAFMRKGDVTVGFGIMGGWNQSQAHAQFVANVVDFGMNVQMALESARFTKGTFDGCDLQMESRVPEAVRQELARRGHVITPVGAFATAMGNGEAVMRDAKRGVNFGASDPRTDGAAIPQQPNVGTIK</sequence>
<feature type="compositionally biased region" description="Low complexity" evidence="7">
    <location>
        <begin position="20"/>
        <end position="33"/>
    </location>
</feature>
<feature type="binding site" evidence="5">
    <location>
        <position position="471"/>
    </location>
    <ligand>
        <name>L-glutamate</name>
        <dbReference type="ChEBI" id="CHEBI:29985"/>
    </ligand>
</feature>